<name>A0ABP9S5N9_9ACTN</name>
<organism evidence="1 2">
    <name type="scientific">Rugosimonospora acidiphila</name>
    <dbReference type="NCBI Taxonomy" id="556531"/>
    <lineage>
        <taxon>Bacteria</taxon>
        <taxon>Bacillati</taxon>
        <taxon>Actinomycetota</taxon>
        <taxon>Actinomycetes</taxon>
        <taxon>Micromonosporales</taxon>
        <taxon>Micromonosporaceae</taxon>
        <taxon>Rugosimonospora</taxon>
    </lineage>
</organism>
<evidence type="ECO:0000313" key="2">
    <source>
        <dbReference type="Proteomes" id="UP001501570"/>
    </source>
</evidence>
<comment type="caution">
    <text evidence="1">The sequence shown here is derived from an EMBL/GenBank/DDBJ whole genome shotgun (WGS) entry which is preliminary data.</text>
</comment>
<proteinExistence type="predicted"/>
<accession>A0ABP9S5N9</accession>
<dbReference type="Proteomes" id="UP001501570">
    <property type="component" value="Unassembled WGS sequence"/>
</dbReference>
<gene>
    <name evidence="1" type="ORF">GCM10023322_47920</name>
</gene>
<keyword evidence="2" id="KW-1185">Reference proteome</keyword>
<dbReference type="RefSeq" id="WP_345633041.1">
    <property type="nucleotide sequence ID" value="NZ_BAABJQ010000015.1"/>
</dbReference>
<dbReference type="EMBL" id="BAABJQ010000015">
    <property type="protein sequence ID" value="GAA5191170.1"/>
    <property type="molecule type" value="Genomic_DNA"/>
</dbReference>
<sequence length="420" mass="44061">MTLFIDQTGDPDLVLSDVFTICGADFGLGDETVPTDSSVIQLTYAETAGQGPTADRLDQLVNTDFDMPAQPDFGIPATDDVRIVVTGLPAGVLDPHSGTDLTGNGMSYVDTTSSPAVIRAVYDLSQCNGAGIWVVDDDGNHIVDPNPVILYHELSHSLHAATGTLQANDEPAAETDENVMRDRLGITHRDINSHDGGCGITGGDDGGCLVVTAAYGSSYSGAVDRLRRVRDGVLRADAGGREFFDALHREYYRFSPQLAAAMRADGRLRAEVRDLVVAPLLEMVELAYCRVTGARALASTGESFAQLAVGRVRAAAHTASARGLDASGLGGALGAVADGGSPPLGPPLVRRLGRWLDAVGVPLPLTRWAIVAPVAAYWRCVATALEPRSDSEIETAVAAELRAWLAHGPATLPGIEEGTP</sequence>
<dbReference type="InterPro" id="IPR049886">
    <property type="entry name" value="CFI_box_CTERM_dom"/>
</dbReference>
<evidence type="ECO:0000313" key="1">
    <source>
        <dbReference type="EMBL" id="GAA5191170.1"/>
    </source>
</evidence>
<dbReference type="NCBIfam" id="NF041770">
    <property type="entry name" value="CFI_box_CTERM"/>
    <property type="match status" value="1"/>
</dbReference>
<reference evidence="2" key="1">
    <citation type="journal article" date="2019" name="Int. J. Syst. Evol. Microbiol.">
        <title>The Global Catalogue of Microorganisms (GCM) 10K type strain sequencing project: providing services to taxonomists for standard genome sequencing and annotation.</title>
        <authorList>
            <consortium name="The Broad Institute Genomics Platform"/>
            <consortium name="The Broad Institute Genome Sequencing Center for Infectious Disease"/>
            <person name="Wu L."/>
            <person name="Ma J."/>
        </authorList>
    </citation>
    <scope>NUCLEOTIDE SEQUENCE [LARGE SCALE GENOMIC DNA]</scope>
    <source>
        <strain evidence="2">JCM 18304</strain>
    </source>
</reference>
<protein>
    <submittedName>
        <fullName evidence="1">Uncharacterized protein</fullName>
    </submittedName>
</protein>